<reference evidence="8" key="1">
    <citation type="journal article" date="2023" name="Insect Mol. Biol.">
        <title>Genome sequencing provides insights into the evolution of gene families encoding plant cell wall-degrading enzymes in longhorned beetles.</title>
        <authorList>
            <person name="Shin N.R."/>
            <person name="Okamura Y."/>
            <person name="Kirsch R."/>
            <person name="Pauchet Y."/>
        </authorList>
    </citation>
    <scope>NUCLEOTIDE SEQUENCE</scope>
    <source>
        <strain evidence="8">RBIC_L_NR</strain>
    </source>
</reference>
<dbReference type="InterPro" id="IPR019819">
    <property type="entry name" value="Carboxylesterase_B_CS"/>
</dbReference>
<evidence type="ECO:0000256" key="3">
    <source>
        <dbReference type="ARBA" id="ARBA00022801"/>
    </source>
</evidence>
<dbReference type="InterPro" id="IPR002018">
    <property type="entry name" value="CarbesteraseB"/>
</dbReference>
<evidence type="ECO:0000313" key="8">
    <source>
        <dbReference type="EMBL" id="KAJ8939208.1"/>
    </source>
</evidence>
<dbReference type="Proteomes" id="UP001162156">
    <property type="component" value="Unassembled WGS sequence"/>
</dbReference>
<comment type="similarity">
    <text evidence="1 6">Belongs to the type-B carboxylesterase/lipase family.</text>
</comment>
<keyword evidence="3 6" id="KW-0378">Hydrolase</keyword>
<evidence type="ECO:0000256" key="1">
    <source>
        <dbReference type="ARBA" id="ARBA00005964"/>
    </source>
</evidence>
<feature type="domain" description="Carboxylesterase type B" evidence="7">
    <location>
        <begin position="1"/>
        <end position="159"/>
    </location>
</feature>
<dbReference type="PROSITE" id="PS00941">
    <property type="entry name" value="CARBOXYLESTERASE_B_2"/>
    <property type="match status" value="1"/>
</dbReference>
<proteinExistence type="inferred from homology"/>
<name>A0AAV8XL68_9CUCU</name>
<keyword evidence="2" id="KW-0719">Serine esterase</keyword>
<keyword evidence="5" id="KW-0325">Glycoprotein</keyword>
<evidence type="ECO:0000256" key="6">
    <source>
        <dbReference type="RuleBase" id="RU361235"/>
    </source>
</evidence>
<dbReference type="SUPFAM" id="SSF53474">
    <property type="entry name" value="alpha/beta-Hydrolases"/>
    <property type="match status" value="1"/>
</dbReference>
<dbReference type="Pfam" id="PF00135">
    <property type="entry name" value="COesterase"/>
    <property type="match status" value="2"/>
</dbReference>
<keyword evidence="4" id="KW-1015">Disulfide bond</keyword>
<dbReference type="EMBL" id="JANEYF010003108">
    <property type="protein sequence ID" value="KAJ8939208.1"/>
    <property type="molecule type" value="Genomic_DNA"/>
</dbReference>
<feature type="non-terminal residue" evidence="8">
    <location>
        <position position="1"/>
    </location>
</feature>
<evidence type="ECO:0000313" key="9">
    <source>
        <dbReference type="Proteomes" id="UP001162156"/>
    </source>
</evidence>
<keyword evidence="9" id="KW-1185">Reference proteome</keyword>
<evidence type="ECO:0000256" key="2">
    <source>
        <dbReference type="ARBA" id="ARBA00022487"/>
    </source>
</evidence>
<dbReference type="EC" id="3.1.1.-" evidence="6"/>
<dbReference type="PANTHER" id="PTHR11559">
    <property type="entry name" value="CARBOXYLESTERASE"/>
    <property type="match status" value="1"/>
</dbReference>
<evidence type="ECO:0000256" key="4">
    <source>
        <dbReference type="ARBA" id="ARBA00023157"/>
    </source>
</evidence>
<dbReference type="PROSITE" id="PS00122">
    <property type="entry name" value="CARBOXYLESTERASE_B_1"/>
    <property type="match status" value="1"/>
</dbReference>
<organism evidence="8 9">
    <name type="scientific">Rhamnusium bicolor</name>
    <dbReference type="NCBI Taxonomy" id="1586634"/>
    <lineage>
        <taxon>Eukaryota</taxon>
        <taxon>Metazoa</taxon>
        <taxon>Ecdysozoa</taxon>
        <taxon>Arthropoda</taxon>
        <taxon>Hexapoda</taxon>
        <taxon>Insecta</taxon>
        <taxon>Pterygota</taxon>
        <taxon>Neoptera</taxon>
        <taxon>Endopterygota</taxon>
        <taxon>Coleoptera</taxon>
        <taxon>Polyphaga</taxon>
        <taxon>Cucujiformia</taxon>
        <taxon>Chrysomeloidea</taxon>
        <taxon>Cerambycidae</taxon>
        <taxon>Lepturinae</taxon>
        <taxon>Rhagiini</taxon>
        <taxon>Rhamnusium</taxon>
    </lineage>
</organism>
<feature type="domain" description="Carboxylesterase type B" evidence="7">
    <location>
        <begin position="225"/>
        <end position="380"/>
    </location>
</feature>
<evidence type="ECO:0000256" key="5">
    <source>
        <dbReference type="ARBA" id="ARBA00023180"/>
    </source>
</evidence>
<comment type="caution">
    <text evidence="8">The sequence shown here is derived from an EMBL/GenBank/DDBJ whole genome shotgun (WGS) entry which is preliminary data.</text>
</comment>
<dbReference type="InterPro" id="IPR050309">
    <property type="entry name" value="Type-B_Carboxylest/Lipase"/>
</dbReference>
<protein>
    <recommendedName>
        <fullName evidence="6">Carboxylic ester hydrolase</fullName>
        <ecNumber evidence="6">3.1.1.-</ecNumber>
    </recommendedName>
</protein>
<dbReference type="InterPro" id="IPR019826">
    <property type="entry name" value="Carboxylesterase_B_AS"/>
</dbReference>
<dbReference type="GO" id="GO:0052689">
    <property type="term" value="F:carboxylic ester hydrolase activity"/>
    <property type="evidence" value="ECO:0007669"/>
    <property type="project" value="UniProtKB-KW"/>
</dbReference>
<dbReference type="InterPro" id="IPR029058">
    <property type="entry name" value="AB_hydrolase_fold"/>
</dbReference>
<sequence>DEDCLYLNVFVPSDRISAQQYFDVLVFIHGGGFNSGSGHMMADSNIFMDRGYIVVSINYRLAILGFLSTEDEAIPGNNGMKDQVLALKWVKDNIASFGGNPDSVTISGVSAGGVSVHLHYFSPMSKGLFNRGLSQSGTALDPFAIRKNPLEDAKKISRTSRLLDYFFLYNATTSVPFAPVIEKVSANPFIEKDPYLLLTEEKVLDLPWITSTTTDEGLVSSGLSRREEVAEKIKEFYLGPNENINEKNFKKFTQIFTDRAFVTGAELAARVQARVNTSPVYYYFFNYKEGQNKMTQILFPNDNIEGVSHGEDILYFYTSFMFQNMSEKDIKLRNACQDMLYSYATTGKPSFDGTDKWQPINDSELIYLNITGPENMELQTTEHLAPSEFWKSLGFMENENLFPKNEL</sequence>
<dbReference type="AlphaFoldDB" id="A0AAV8XL68"/>
<evidence type="ECO:0000259" key="7">
    <source>
        <dbReference type="Pfam" id="PF00135"/>
    </source>
</evidence>
<gene>
    <name evidence="8" type="ORF">NQ314_011196</name>
</gene>
<accession>A0AAV8XL68</accession>
<dbReference type="Gene3D" id="3.40.50.1820">
    <property type="entry name" value="alpha/beta hydrolase"/>
    <property type="match status" value="1"/>
</dbReference>